<dbReference type="Proteomes" id="UP000294901">
    <property type="component" value="Unassembled WGS sequence"/>
</dbReference>
<keyword evidence="1" id="KW-0812">Transmembrane</keyword>
<sequence>MQSVISGFGEHLGSVLGALVVTVLVAAFNWPFRWLRRKGEKAMAVYLGATPDELSRHREAVVARLGKDPVTLVEDPGPDARAKAIRDANVFVGLYGLEYGPREDGGKSAGHREFELAAARPGGRSLRLWQVDEVQAWLRVPPTPEPALLHELTAEVKEHTPKSMPLEPRDLAQQVAAAVREVRRAQVPESRYLDSLLEPRSFVLGALVAVGASLYFTIRIAATGAPASFTTVLLLSLACGVVAYLVRAGASIAFLR</sequence>
<dbReference type="Pfam" id="PF13271">
    <property type="entry name" value="DUF4062"/>
    <property type="match status" value="1"/>
</dbReference>
<keyword evidence="4" id="KW-1185">Reference proteome</keyword>
<dbReference type="EMBL" id="SNWR01000002">
    <property type="protein sequence ID" value="TDO31733.1"/>
    <property type="molecule type" value="Genomic_DNA"/>
</dbReference>
<keyword evidence="1" id="KW-1133">Transmembrane helix</keyword>
<feature type="domain" description="DUF4062" evidence="2">
    <location>
        <begin position="45"/>
        <end position="117"/>
    </location>
</feature>
<evidence type="ECO:0000313" key="4">
    <source>
        <dbReference type="Proteomes" id="UP000294901"/>
    </source>
</evidence>
<dbReference type="InterPro" id="IPR025139">
    <property type="entry name" value="DUF4062"/>
</dbReference>
<feature type="transmembrane region" description="Helical" evidence="1">
    <location>
        <begin position="227"/>
        <end position="246"/>
    </location>
</feature>
<dbReference type="RefSeq" id="WP_133877794.1">
    <property type="nucleotide sequence ID" value="NZ_BOMD01000074.1"/>
</dbReference>
<comment type="caution">
    <text evidence="3">The sequence shown here is derived from an EMBL/GenBank/DDBJ whole genome shotgun (WGS) entry which is preliminary data.</text>
</comment>
<proteinExistence type="predicted"/>
<reference evidence="3 4" key="1">
    <citation type="submission" date="2019-03" db="EMBL/GenBank/DDBJ databases">
        <title>Sequencing the genomes of 1000 actinobacteria strains.</title>
        <authorList>
            <person name="Klenk H.-P."/>
        </authorList>
    </citation>
    <scope>NUCLEOTIDE SEQUENCE [LARGE SCALE GENOMIC DNA]</scope>
    <source>
        <strain evidence="3 4">DSM 43805</strain>
    </source>
</reference>
<evidence type="ECO:0000256" key="1">
    <source>
        <dbReference type="SAM" id="Phobius"/>
    </source>
</evidence>
<keyword evidence="1" id="KW-0472">Membrane</keyword>
<protein>
    <recommendedName>
        <fullName evidence="2">DUF4062 domain-containing protein</fullName>
    </recommendedName>
</protein>
<evidence type="ECO:0000259" key="2">
    <source>
        <dbReference type="Pfam" id="PF13271"/>
    </source>
</evidence>
<feature type="transmembrane region" description="Helical" evidence="1">
    <location>
        <begin position="12"/>
        <end position="32"/>
    </location>
</feature>
<accession>A0A4R6J828</accession>
<dbReference type="AlphaFoldDB" id="A0A4R6J828"/>
<feature type="transmembrane region" description="Helical" evidence="1">
    <location>
        <begin position="201"/>
        <end position="221"/>
    </location>
</feature>
<gene>
    <name evidence="3" type="ORF">C8E87_7162</name>
</gene>
<organism evidence="3 4">
    <name type="scientific">Paractinoplanes brasiliensis</name>
    <dbReference type="NCBI Taxonomy" id="52695"/>
    <lineage>
        <taxon>Bacteria</taxon>
        <taxon>Bacillati</taxon>
        <taxon>Actinomycetota</taxon>
        <taxon>Actinomycetes</taxon>
        <taxon>Micromonosporales</taxon>
        <taxon>Micromonosporaceae</taxon>
        <taxon>Paractinoplanes</taxon>
    </lineage>
</organism>
<evidence type="ECO:0000313" key="3">
    <source>
        <dbReference type="EMBL" id="TDO31733.1"/>
    </source>
</evidence>
<name>A0A4R6J828_9ACTN</name>